<dbReference type="PATRIC" id="fig|1121015.4.peg.1014"/>
<comment type="subunit">
    <text evidence="13">Heterotetramer, composed of two GyrA and two GyrB chains. In the heterotetramer, GyrA contains the active site tyrosine that forms a transient covalent intermediate with DNA, while GyrB binds cofactors and catalyzes ATP hydrolysis.</text>
</comment>
<keyword evidence="12 13" id="KW-0413">Isomerase</keyword>
<keyword evidence="10 13" id="KW-0799">Topoisomerase</keyword>
<keyword evidence="9 13" id="KW-0460">Magnesium</keyword>
<dbReference type="CDD" id="cd16928">
    <property type="entry name" value="HATPase_GyrB-like"/>
    <property type="match status" value="1"/>
</dbReference>
<dbReference type="GO" id="GO:0003677">
    <property type="term" value="F:DNA binding"/>
    <property type="evidence" value="ECO:0007669"/>
    <property type="project" value="UniProtKB-KW"/>
</dbReference>
<comment type="function">
    <text evidence="13">A type II topoisomerase that negatively supercoils closed circular double-stranded (ds) DNA in an ATP-dependent manner to modulate DNA topology and maintain chromosomes in an underwound state. Negative supercoiling favors strand separation, and DNA replication, transcription, recombination and repair, all of which involve strand separation. Also able to catalyze the interconversion of other topological isomers of dsDNA rings, including catenanes and knotted rings. Type II topoisomerases break and join 2 DNA strands simultaneously in an ATP-dependent manner.</text>
</comment>
<proteinExistence type="inferred from homology"/>
<keyword evidence="16" id="KW-1185">Reference proteome</keyword>
<dbReference type="InterPro" id="IPR011557">
    <property type="entry name" value="GyrB"/>
</dbReference>
<dbReference type="InterPro" id="IPR013760">
    <property type="entry name" value="Topo_IIA-like_dom_sf"/>
</dbReference>
<dbReference type="InterPro" id="IPR014721">
    <property type="entry name" value="Ribsml_uS5_D2-typ_fold_subgr"/>
</dbReference>
<dbReference type="GO" id="GO:0046872">
    <property type="term" value="F:metal ion binding"/>
    <property type="evidence" value="ECO:0007669"/>
    <property type="project" value="UniProtKB-KW"/>
</dbReference>
<comment type="caution">
    <text evidence="15">The sequence shown here is derived from an EMBL/GenBank/DDBJ whole genome shotgun (WGS) entry which is preliminary data.</text>
</comment>
<dbReference type="FunFam" id="3.40.50.670:FF:000004">
    <property type="entry name" value="DNA gyrase subunit B"/>
    <property type="match status" value="1"/>
</dbReference>
<evidence type="ECO:0000259" key="14">
    <source>
        <dbReference type="PROSITE" id="PS50880"/>
    </source>
</evidence>
<accession>A0A091BHG3</accession>
<evidence type="ECO:0000256" key="13">
    <source>
        <dbReference type="HAMAP-Rule" id="MF_01898"/>
    </source>
</evidence>
<evidence type="ECO:0000256" key="1">
    <source>
        <dbReference type="ARBA" id="ARBA00000185"/>
    </source>
</evidence>
<dbReference type="AlphaFoldDB" id="A0A091BHG3"/>
<evidence type="ECO:0000256" key="10">
    <source>
        <dbReference type="ARBA" id="ARBA00023029"/>
    </source>
</evidence>
<evidence type="ECO:0000256" key="3">
    <source>
        <dbReference type="ARBA" id="ARBA00012895"/>
    </source>
</evidence>
<evidence type="ECO:0000256" key="5">
    <source>
        <dbReference type="ARBA" id="ARBA00022490"/>
    </source>
</evidence>
<dbReference type="InterPro" id="IPR041423">
    <property type="entry name" value="GyrB_insert"/>
</dbReference>
<evidence type="ECO:0000256" key="9">
    <source>
        <dbReference type="ARBA" id="ARBA00022842"/>
    </source>
</evidence>
<dbReference type="NCBIfam" id="TIGR01059">
    <property type="entry name" value="gyrB"/>
    <property type="match status" value="1"/>
</dbReference>
<dbReference type="InterPro" id="IPR034160">
    <property type="entry name" value="TOPRIM_GyrB"/>
</dbReference>
<dbReference type="RefSeq" id="WP_022969590.1">
    <property type="nucleotide sequence ID" value="NZ_ATVD01000003.1"/>
</dbReference>
<dbReference type="Pfam" id="PF21249">
    <property type="entry name" value="GyrB_hook"/>
    <property type="match status" value="1"/>
</dbReference>
<feature type="site" description="Interaction with DNA" evidence="13">
    <location>
        <position position="459"/>
    </location>
</feature>
<dbReference type="PANTHER" id="PTHR45866:SF1">
    <property type="entry name" value="DNA GYRASE SUBUNIT B, MITOCHONDRIAL"/>
    <property type="match status" value="1"/>
</dbReference>
<dbReference type="SUPFAM" id="SSF54211">
    <property type="entry name" value="Ribosomal protein S5 domain 2-like"/>
    <property type="match status" value="1"/>
</dbReference>
<evidence type="ECO:0000256" key="6">
    <source>
        <dbReference type="ARBA" id="ARBA00022723"/>
    </source>
</evidence>
<evidence type="ECO:0000313" key="15">
    <source>
        <dbReference type="EMBL" id="KFN43805.1"/>
    </source>
</evidence>
<dbReference type="GO" id="GO:0003918">
    <property type="term" value="F:DNA topoisomerase type II (double strand cut, ATP-hydrolyzing) activity"/>
    <property type="evidence" value="ECO:0007669"/>
    <property type="project" value="UniProtKB-UniRule"/>
</dbReference>
<dbReference type="InterPro" id="IPR003594">
    <property type="entry name" value="HATPase_dom"/>
</dbReference>
<dbReference type="PROSITE" id="PS00177">
    <property type="entry name" value="TOPOISOMERASE_II"/>
    <property type="match status" value="1"/>
</dbReference>
<dbReference type="InterPro" id="IPR001241">
    <property type="entry name" value="Topo_IIA"/>
</dbReference>
<dbReference type="InterPro" id="IPR013759">
    <property type="entry name" value="Topo_IIA_B_C"/>
</dbReference>
<evidence type="ECO:0000256" key="7">
    <source>
        <dbReference type="ARBA" id="ARBA00022741"/>
    </source>
</evidence>
<dbReference type="Proteomes" id="UP000029385">
    <property type="component" value="Unassembled WGS sequence"/>
</dbReference>
<dbReference type="SMART" id="SM00387">
    <property type="entry name" value="HATPase_c"/>
    <property type="match status" value="1"/>
</dbReference>
<comment type="subcellular location">
    <subcellularLocation>
        <location evidence="13">Cytoplasm</location>
    </subcellularLocation>
</comment>
<dbReference type="InterPro" id="IPR049353">
    <property type="entry name" value="GyrB_hook"/>
</dbReference>
<dbReference type="GO" id="GO:0006265">
    <property type="term" value="P:DNA topological change"/>
    <property type="evidence" value="ECO:0007669"/>
    <property type="project" value="UniProtKB-UniRule"/>
</dbReference>
<dbReference type="SMART" id="SM00433">
    <property type="entry name" value="TOP2c"/>
    <property type="match status" value="1"/>
</dbReference>
<organism evidence="15 16">
    <name type="scientific">Arenimonas oryziterrae DSM 21050 = YC6267</name>
    <dbReference type="NCBI Taxonomy" id="1121015"/>
    <lineage>
        <taxon>Bacteria</taxon>
        <taxon>Pseudomonadati</taxon>
        <taxon>Pseudomonadota</taxon>
        <taxon>Gammaproteobacteria</taxon>
        <taxon>Lysobacterales</taxon>
        <taxon>Lysobacteraceae</taxon>
        <taxon>Arenimonas</taxon>
    </lineage>
</organism>
<evidence type="ECO:0000256" key="12">
    <source>
        <dbReference type="ARBA" id="ARBA00023235"/>
    </source>
</evidence>
<dbReference type="NCBIfam" id="NF011501">
    <property type="entry name" value="PRK14939.1"/>
    <property type="match status" value="1"/>
</dbReference>
<feature type="binding site" evidence="13">
    <location>
        <position position="510"/>
    </location>
    <ligand>
        <name>Mg(2+)</name>
        <dbReference type="ChEBI" id="CHEBI:18420"/>
        <label>2</label>
    </ligand>
</feature>
<dbReference type="PRINTS" id="PR01159">
    <property type="entry name" value="DNAGYRASEB"/>
</dbReference>
<dbReference type="FunFam" id="3.30.230.10:FF:000005">
    <property type="entry name" value="DNA gyrase subunit B"/>
    <property type="match status" value="1"/>
</dbReference>
<dbReference type="InterPro" id="IPR000565">
    <property type="entry name" value="Topo_IIA_B"/>
</dbReference>
<dbReference type="FunFam" id="3.30.565.10:FF:000002">
    <property type="entry name" value="DNA gyrase subunit B"/>
    <property type="match status" value="1"/>
</dbReference>
<protein>
    <recommendedName>
        <fullName evidence="4 13">DNA gyrase subunit B</fullName>
        <ecNumber evidence="3 13">5.6.2.2</ecNumber>
    </recommendedName>
</protein>
<dbReference type="InterPro" id="IPR020568">
    <property type="entry name" value="Ribosomal_Su5_D2-typ_SF"/>
</dbReference>
<name>A0A091BHG3_9GAMM</name>
<keyword evidence="7 13" id="KW-0547">Nucleotide-binding</keyword>
<dbReference type="EC" id="5.6.2.2" evidence="3 13"/>
<dbReference type="InterPro" id="IPR002288">
    <property type="entry name" value="DNA_gyrase_B_C"/>
</dbReference>
<dbReference type="Pfam" id="PF00986">
    <property type="entry name" value="DNA_gyraseB_C"/>
    <property type="match status" value="1"/>
</dbReference>
<dbReference type="Pfam" id="PF01751">
    <property type="entry name" value="Toprim"/>
    <property type="match status" value="1"/>
</dbReference>
<dbReference type="InterPro" id="IPR018522">
    <property type="entry name" value="TopoIIA_CS"/>
</dbReference>
<dbReference type="Gene3D" id="3.10.20.690">
    <property type="match status" value="1"/>
</dbReference>
<keyword evidence="5 13" id="KW-0963">Cytoplasm</keyword>
<dbReference type="Gene3D" id="3.30.230.10">
    <property type="match status" value="1"/>
</dbReference>
<keyword evidence="11" id="KW-0238">DNA-binding</keyword>
<dbReference type="GO" id="GO:0005737">
    <property type="term" value="C:cytoplasm"/>
    <property type="evidence" value="ECO:0007669"/>
    <property type="project" value="UniProtKB-SubCell"/>
</dbReference>
<feature type="domain" description="Toprim" evidence="14">
    <location>
        <begin position="428"/>
        <end position="543"/>
    </location>
</feature>
<comment type="catalytic activity">
    <reaction evidence="1 13">
        <text>ATP-dependent breakage, passage and rejoining of double-stranded DNA.</text>
        <dbReference type="EC" id="5.6.2.2"/>
    </reaction>
</comment>
<dbReference type="eggNOG" id="COG0187">
    <property type="taxonomic scope" value="Bacteria"/>
</dbReference>
<dbReference type="CDD" id="cd03366">
    <property type="entry name" value="TOPRIM_TopoIIA_GyrB"/>
    <property type="match status" value="1"/>
</dbReference>
<dbReference type="InterPro" id="IPR036890">
    <property type="entry name" value="HATPase_C_sf"/>
</dbReference>
<dbReference type="InterPro" id="IPR006171">
    <property type="entry name" value="TOPRIM_dom"/>
</dbReference>
<feature type="site" description="Interaction with DNA" evidence="13">
    <location>
        <position position="462"/>
    </location>
</feature>
<dbReference type="Pfam" id="PF00204">
    <property type="entry name" value="DNA_gyraseB"/>
    <property type="match status" value="1"/>
</dbReference>
<reference evidence="15 16" key="1">
    <citation type="submission" date="2013-09" db="EMBL/GenBank/DDBJ databases">
        <title>Genome sequencing of Arenimonas oryziterrae.</title>
        <authorList>
            <person name="Chen F."/>
            <person name="Wang G."/>
        </authorList>
    </citation>
    <scope>NUCLEOTIDE SEQUENCE [LARGE SCALE GENOMIC DNA]</scope>
    <source>
        <strain evidence="15 16">YC6267</strain>
    </source>
</reference>
<dbReference type="Gene3D" id="3.30.565.10">
    <property type="entry name" value="Histidine kinase-like ATPase, C-terminal domain"/>
    <property type="match status" value="1"/>
</dbReference>
<dbReference type="Pfam" id="PF02518">
    <property type="entry name" value="HATPase_c"/>
    <property type="match status" value="1"/>
</dbReference>
<dbReference type="Gene3D" id="3.40.50.670">
    <property type="match status" value="2"/>
</dbReference>
<dbReference type="SUPFAM" id="SSF55874">
    <property type="entry name" value="ATPase domain of HSP90 chaperone/DNA topoisomerase II/histidine kinase"/>
    <property type="match status" value="1"/>
</dbReference>
<comment type="miscellaneous">
    <text evidence="13">Few gyrases are as efficient as E.coli at forming negative supercoils. Not all organisms have 2 type II topoisomerases; in organisms with a single type II topoisomerase this enzyme also has to decatenate newly replicated chromosomes.</text>
</comment>
<feature type="binding site" evidence="13">
    <location>
        <position position="434"/>
    </location>
    <ligand>
        <name>Mg(2+)</name>
        <dbReference type="ChEBI" id="CHEBI:18420"/>
        <label>1</label>
        <note>catalytic</note>
    </ligand>
</feature>
<sequence length="814" mass="89169">MTDPQTPTTPETNTYDSSKITVLRGLEAVRKRPGMYIGDVHDGTGLHHMVFEVVDNGIDEALAGHCDHLIVTLHNDGSCSVSDNGRGIPTDIHKEEGVSAAEVIMTVLHAGGKFDDNSYKVSGGLHGVGVSVVNALSSKLWLDIWRDGHHHQQEYAVGEPMYPLKDVGPSSKRGTELRFLPNAEIFTDTEFHYDILAKRLRELSFLNSGVKIELIDERGEGKRDLFEYEGGIKSFVEHLAALKTPLHQSVISASGEKDGIVVDIAVQWTDAYQETMFCFTNNIPQKDGGTHLIGFRAALTRTLSNYIEQNGIAKQAKITLSGDDMREGMIAVLSVKVPDPSFSSQTKEKLVSSEVRPAVEAVIGAKLEEFLQERPNEARAIAGKIVDAARAREAARKARDLTRRKGALDIAGLPGKLADCQEKDPALSELFIVEGDSAGGSAKQGRNRKTQAILPLKGKILNVERARFDRMLASAEVGTLITALGCGIGKDEYNPDKLRYHRIILMTDADVDGSHIRTLLLTFFYRQMPELIERGHIYIGLPPLYKIKQGKNELYLKDDAALNAYLVSNAIDGAELRPSDAAPAIAGTALEKLMLEVVAAGEVIERHAYRVDRAVLQTMLELRPLVAEDFADDQRLNDWTAQLAGKLNNVGLGRPTYAVRVQAATDTSGGALVIEKRHHGLASVQTLAAHQVLSGELRQLNEVAGQLHGLLQAGASVARGGKTQPVASFREAQEWLLEEAKKGRAIQRFKGLGEMNPEQLWDTTVNPDTRRLLKVRIEDAVAADQIFATLMGDVVEPRREFIEDNALRVGNLDV</sequence>
<dbReference type="CDD" id="cd00822">
    <property type="entry name" value="TopoII_Trans_DNA_gyrase"/>
    <property type="match status" value="1"/>
</dbReference>
<evidence type="ECO:0000313" key="16">
    <source>
        <dbReference type="Proteomes" id="UP000029385"/>
    </source>
</evidence>
<feature type="binding site" evidence="13">
    <location>
        <position position="508"/>
    </location>
    <ligand>
        <name>Mg(2+)</name>
        <dbReference type="ChEBI" id="CHEBI:18420"/>
        <label>2</label>
    </ligand>
</feature>
<dbReference type="GO" id="GO:0005524">
    <property type="term" value="F:ATP binding"/>
    <property type="evidence" value="ECO:0007669"/>
    <property type="project" value="UniProtKB-UniRule"/>
</dbReference>
<dbReference type="PROSITE" id="PS50880">
    <property type="entry name" value="TOPRIM"/>
    <property type="match status" value="1"/>
</dbReference>
<keyword evidence="8 13" id="KW-0067">ATP-binding</keyword>
<keyword evidence="6 13" id="KW-0479">Metal-binding</keyword>
<dbReference type="PANTHER" id="PTHR45866">
    <property type="entry name" value="DNA GYRASE/TOPOISOMERASE SUBUNIT B"/>
    <property type="match status" value="1"/>
</dbReference>
<dbReference type="STRING" id="1121015.GCA_000420545_01975"/>
<evidence type="ECO:0000256" key="8">
    <source>
        <dbReference type="ARBA" id="ARBA00022840"/>
    </source>
</evidence>
<dbReference type="OrthoDB" id="9802808at2"/>
<dbReference type="InterPro" id="IPR013506">
    <property type="entry name" value="Topo_IIA_bsu_dom2"/>
</dbReference>
<gene>
    <name evidence="13 15" type="primary">gyrB</name>
    <name evidence="15" type="ORF">N789_07620</name>
</gene>
<dbReference type="NCBIfam" id="NF004189">
    <property type="entry name" value="PRK05644.1"/>
    <property type="match status" value="1"/>
</dbReference>
<comment type="cofactor">
    <cofactor evidence="13">
        <name>Mg(2+)</name>
        <dbReference type="ChEBI" id="CHEBI:18420"/>
    </cofactor>
    <cofactor evidence="13">
        <name>Mn(2+)</name>
        <dbReference type="ChEBI" id="CHEBI:29035"/>
    </cofactor>
    <cofactor evidence="13">
        <name>Ca(2+)</name>
        <dbReference type="ChEBI" id="CHEBI:29108"/>
    </cofactor>
    <text evidence="13">Binds two Mg(2+) per subunit. The magnesium ions form salt bridges with both the protein and the DNA. Can also accept other divalent metal cations, such as Mn(2+) or Ca(2+).</text>
</comment>
<evidence type="ECO:0000256" key="4">
    <source>
        <dbReference type="ARBA" id="ARBA00019166"/>
    </source>
</evidence>
<evidence type="ECO:0000256" key="2">
    <source>
        <dbReference type="ARBA" id="ARBA00010708"/>
    </source>
</evidence>
<dbReference type="Pfam" id="PF18053">
    <property type="entry name" value="GyrB_insert"/>
    <property type="match status" value="1"/>
</dbReference>
<dbReference type="SUPFAM" id="SSF56719">
    <property type="entry name" value="Type II DNA topoisomerase"/>
    <property type="match status" value="1"/>
</dbReference>
<dbReference type="GO" id="GO:0006261">
    <property type="term" value="P:DNA-templated DNA replication"/>
    <property type="evidence" value="ECO:0007669"/>
    <property type="project" value="UniProtKB-UniRule"/>
</dbReference>
<dbReference type="FunFam" id="3.40.50.670:FF:000005">
    <property type="entry name" value="DNA gyrase subunit B"/>
    <property type="match status" value="1"/>
</dbReference>
<dbReference type="GO" id="GO:0005694">
    <property type="term" value="C:chromosome"/>
    <property type="evidence" value="ECO:0007669"/>
    <property type="project" value="InterPro"/>
</dbReference>
<evidence type="ECO:0000256" key="11">
    <source>
        <dbReference type="ARBA" id="ARBA00023125"/>
    </source>
</evidence>
<comment type="similarity">
    <text evidence="2 13">Belongs to the type II topoisomerase GyrB family.</text>
</comment>
<dbReference type="PRINTS" id="PR00418">
    <property type="entry name" value="TPI2FAMILY"/>
</dbReference>
<dbReference type="EMBL" id="AVCI01000004">
    <property type="protein sequence ID" value="KFN43805.1"/>
    <property type="molecule type" value="Genomic_DNA"/>
</dbReference>
<feature type="binding site" evidence="13">
    <location>
        <position position="508"/>
    </location>
    <ligand>
        <name>Mg(2+)</name>
        <dbReference type="ChEBI" id="CHEBI:18420"/>
        <label>1</label>
        <note>catalytic</note>
    </ligand>
</feature>
<dbReference type="HAMAP" id="MF_01898">
    <property type="entry name" value="GyrB"/>
    <property type="match status" value="1"/>
</dbReference>